<dbReference type="HOGENOM" id="CLU_045011_13_4_12"/>
<evidence type="ECO:0000256" key="4">
    <source>
        <dbReference type="ARBA" id="ARBA00022842"/>
    </source>
</evidence>
<keyword evidence="7" id="KW-1185">Reference proteome</keyword>
<dbReference type="OrthoDB" id="9797743at2"/>
<keyword evidence="5" id="KW-0119">Carbohydrate metabolism</keyword>
<gene>
    <name evidence="6" type="ordered locus">Trebr_0072</name>
</gene>
<keyword evidence="6" id="KW-0378">Hydrolase</keyword>
<sequence length="220" mass="24268">MPMNYDTSKPLAALFDLDGVIIDTENQYSVFWNGIGKTYLGRDDFGTAIKGSTLPHIYAAHFSRMSHVQNEITAALDAFEADMDMQFVAGFPEFFTQMKTAGWQAAIVTSSNAAKMASVYRRRPELRTWFSSIFTAEQFTRSKPAPDPYLFAAEKLGVPVQNCVVFEDSVNGLTSGKSAAMKVVALTTTNPAEAVAPFADLIAPDFTALTEREVRRLVIR</sequence>
<dbReference type="AlphaFoldDB" id="F4LKR9"/>
<name>F4LKR9_TREBD</name>
<dbReference type="GO" id="GO:0016787">
    <property type="term" value="F:hydrolase activity"/>
    <property type="evidence" value="ECO:0007669"/>
    <property type="project" value="UniProtKB-KW"/>
</dbReference>
<proteinExistence type="inferred from homology"/>
<dbReference type="NCBIfam" id="TIGR01509">
    <property type="entry name" value="HAD-SF-IA-v3"/>
    <property type="match status" value="1"/>
</dbReference>
<dbReference type="Pfam" id="PF00702">
    <property type="entry name" value="Hydrolase"/>
    <property type="match status" value="1"/>
</dbReference>
<evidence type="ECO:0000313" key="6">
    <source>
        <dbReference type="EMBL" id="AEE15530.1"/>
    </source>
</evidence>
<dbReference type="SFLD" id="SFLDG01129">
    <property type="entry name" value="C1.5:_HAD__Beta-PGM__Phosphata"/>
    <property type="match status" value="1"/>
</dbReference>
<dbReference type="PANTHER" id="PTHR46193">
    <property type="entry name" value="6-PHOSPHOGLUCONATE PHOSPHATASE"/>
    <property type="match status" value="1"/>
</dbReference>
<dbReference type="InterPro" id="IPR023214">
    <property type="entry name" value="HAD_sf"/>
</dbReference>
<evidence type="ECO:0000256" key="3">
    <source>
        <dbReference type="ARBA" id="ARBA00022723"/>
    </source>
</evidence>
<dbReference type="InterPro" id="IPR036412">
    <property type="entry name" value="HAD-like_sf"/>
</dbReference>
<evidence type="ECO:0000256" key="1">
    <source>
        <dbReference type="ARBA" id="ARBA00001946"/>
    </source>
</evidence>
<keyword evidence="4" id="KW-0460">Magnesium</keyword>
<dbReference type="InterPro" id="IPR051600">
    <property type="entry name" value="Beta-PGM-like"/>
</dbReference>
<comment type="similarity">
    <text evidence="2">Belongs to the HAD-like hydrolase superfamily. CbbY/CbbZ/Gph/YieH family.</text>
</comment>
<dbReference type="InterPro" id="IPR023198">
    <property type="entry name" value="PGP-like_dom2"/>
</dbReference>
<dbReference type="EMBL" id="CP002696">
    <property type="protein sequence ID" value="AEE15530.1"/>
    <property type="molecule type" value="Genomic_DNA"/>
</dbReference>
<dbReference type="InterPro" id="IPR006439">
    <property type="entry name" value="HAD-SF_hydro_IA"/>
</dbReference>
<dbReference type="SUPFAM" id="SSF56784">
    <property type="entry name" value="HAD-like"/>
    <property type="match status" value="1"/>
</dbReference>
<dbReference type="KEGG" id="tbe:Trebr_0072"/>
<organism evidence="6 7">
    <name type="scientific">Treponema brennaborense (strain DSM 12168 / CIP 105900 / DD5/3)</name>
    <dbReference type="NCBI Taxonomy" id="906968"/>
    <lineage>
        <taxon>Bacteria</taxon>
        <taxon>Pseudomonadati</taxon>
        <taxon>Spirochaetota</taxon>
        <taxon>Spirochaetia</taxon>
        <taxon>Spirochaetales</taxon>
        <taxon>Treponemataceae</taxon>
        <taxon>Treponema</taxon>
    </lineage>
</organism>
<dbReference type="CDD" id="cd07505">
    <property type="entry name" value="HAD_BPGM-like"/>
    <property type="match status" value="1"/>
</dbReference>
<evidence type="ECO:0000256" key="2">
    <source>
        <dbReference type="ARBA" id="ARBA00006171"/>
    </source>
</evidence>
<dbReference type="Gene3D" id="3.40.50.1000">
    <property type="entry name" value="HAD superfamily/HAD-like"/>
    <property type="match status" value="1"/>
</dbReference>
<dbReference type="SFLD" id="SFLDS00003">
    <property type="entry name" value="Haloacid_Dehalogenase"/>
    <property type="match status" value="1"/>
</dbReference>
<protein>
    <submittedName>
        <fullName evidence="6">HAD-superfamily hydrolase, subfamily IA, variant 3</fullName>
    </submittedName>
</protein>
<comment type="cofactor">
    <cofactor evidence="1">
        <name>Mg(2+)</name>
        <dbReference type="ChEBI" id="CHEBI:18420"/>
    </cofactor>
</comment>
<keyword evidence="3" id="KW-0479">Metal-binding</keyword>
<dbReference type="eggNOG" id="COG0637">
    <property type="taxonomic scope" value="Bacteria"/>
</dbReference>
<reference evidence="7" key="1">
    <citation type="submission" date="2011-04" db="EMBL/GenBank/DDBJ databases">
        <title>The complete genome of Treponema brennaborense DSM 12168.</title>
        <authorList>
            <person name="Lucas S."/>
            <person name="Han J."/>
            <person name="Lapidus A."/>
            <person name="Bruce D."/>
            <person name="Goodwin L."/>
            <person name="Pitluck S."/>
            <person name="Peters L."/>
            <person name="Kyrpides N."/>
            <person name="Mavromatis K."/>
            <person name="Ivanova N."/>
            <person name="Mikhailova N."/>
            <person name="Pagani I."/>
            <person name="Teshima H."/>
            <person name="Detter J.C."/>
            <person name="Tapia R."/>
            <person name="Han C."/>
            <person name="Land M."/>
            <person name="Hauser L."/>
            <person name="Markowitz V."/>
            <person name="Cheng J.-F."/>
            <person name="Hugenholtz P."/>
            <person name="Woyke T."/>
            <person name="Wu D."/>
            <person name="Gronow S."/>
            <person name="Wellnitz S."/>
            <person name="Brambilla E."/>
            <person name="Klenk H.-P."/>
            <person name="Eisen J.A."/>
        </authorList>
    </citation>
    <scope>NUCLEOTIDE SEQUENCE [LARGE SCALE GENOMIC DNA]</scope>
    <source>
        <strain evidence="7">DSM 12168 / CIP 105900 / DD5/3</strain>
    </source>
</reference>
<accession>F4LKR9</accession>
<dbReference type="GO" id="GO:0046872">
    <property type="term" value="F:metal ion binding"/>
    <property type="evidence" value="ECO:0007669"/>
    <property type="project" value="UniProtKB-KW"/>
</dbReference>
<dbReference type="Gene3D" id="1.10.150.240">
    <property type="entry name" value="Putative phosphatase, domain 2"/>
    <property type="match status" value="1"/>
</dbReference>
<evidence type="ECO:0000256" key="5">
    <source>
        <dbReference type="ARBA" id="ARBA00023277"/>
    </source>
</evidence>
<evidence type="ECO:0000313" key="7">
    <source>
        <dbReference type="Proteomes" id="UP000006546"/>
    </source>
</evidence>
<dbReference type="Proteomes" id="UP000006546">
    <property type="component" value="Chromosome"/>
</dbReference>
<dbReference type="PRINTS" id="PR00413">
    <property type="entry name" value="HADHALOGNASE"/>
</dbReference>
<dbReference type="PANTHER" id="PTHR46193:SF18">
    <property type="entry name" value="HEXITOL PHOSPHATASE B"/>
    <property type="match status" value="1"/>
</dbReference>
<dbReference type="STRING" id="906968.Trebr_0072"/>